<dbReference type="GO" id="GO:0015031">
    <property type="term" value="P:protein transport"/>
    <property type="evidence" value="ECO:0007669"/>
    <property type="project" value="UniProtKB-KW"/>
</dbReference>
<dbReference type="STRING" id="338969.Rfer_1533"/>
<dbReference type="OrthoDB" id="8687098at2"/>
<dbReference type="GO" id="GO:0022857">
    <property type="term" value="F:transmembrane transporter activity"/>
    <property type="evidence" value="ECO:0007669"/>
    <property type="project" value="InterPro"/>
</dbReference>
<comment type="subcellular location">
    <subcellularLocation>
        <location evidence="2">Cell inner membrane</location>
        <topology evidence="2">Single-pass type II membrane protein</topology>
    </subcellularLocation>
    <subcellularLocation>
        <location evidence="12">Cell membrane</location>
        <topology evidence="12">Single-pass type II membrane protein</topology>
    </subcellularLocation>
</comment>
<dbReference type="PANTHER" id="PTHR30558">
    <property type="entry name" value="EXBD MEMBRANE COMPONENT OF PMF-DRIVEN MACROMOLECULE IMPORT SYSTEM"/>
    <property type="match status" value="1"/>
</dbReference>
<evidence type="ECO:0000256" key="10">
    <source>
        <dbReference type="ARBA" id="ARBA00022989"/>
    </source>
</evidence>
<keyword evidence="6" id="KW-1003">Cell membrane</keyword>
<dbReference type="EMBL" id="CP000267">
    <property type="protein sequence ID" value="ABD69265.1"/>
    <property type="molecule type" value="Genomic_DNA"/>
</dbReference>
<evidence type="ECO:0000256" key="7">
    <source>
        <dbReference type="ARBA" id="ARBA00022519"/>
    </source>
</evidence>
<dbReference type="Pfam" id="PF02472">
    <property type="entry name" value="ExbD"/>
    <property type="match status" value="1"/>
</dbReference>
<dbReference type="PANTHER" id="PTHR30558:SF12">
    <property type="entry name" value="BIOPOLYMER TRANSPORT PROTEIN EXBD"/>
    <property type="match status" value="1"/>
</dbReference>
<reference evidence="15" key="1">
    <citation type="submission" date="2006-02" db="EMBL/GenBank/DDBJ databases">
        <title>Complete sequence of chromosome of Rhodoferax ferrireducens DSM 15236.</title>
        <authorList>
            <person name="Copeland A."/>
            <person name="Lucas S."/>
            <person name="Lapidus A."/>
            <person name="Barry K."/>
            <person name="Detter J.C."/>
            <person name="Glavina del Rio T."/>
            <person name="Hammon N."/>
            <person name="Israni S."/>
            <person name="Pitluck S."/>
            <person name="Brettin T."/>
            <person name="Bruce D."/>
            <person name="Han C."/>
            <person name="Tapia R."/>
            <person name="Gilna P."/>
            <person name="Kiss H."/>
            <person name="Schmutz J."/>
            <person name="Larimer F."/>
            <person name="Land M."/>
            <person name="Kyrpides N."/>
            <person name="Ivanova N."/>
            <person name="Richardson P."/>
        </authorList>
    </citation>
    <scope>NUCLEOTIDE SEQUENCE [LARGE SCALE GENOMIC DNA]</scope>
    <source>
        <strain evidence="15">ATCC BAA-621 / DSM 15236 / T118</strain>
    </source>
</reference>
<evidence type="ECO:0000313" key="14">
    <source>
        <dbReference type="EMBL" id="ABD69265.1"/>
    </source>
</evidence>
<evidence type="ECO:0000313" key="15">
    <source>
        <dbReference type="Proteomes" id="UP000008332"/>
    </source>
</evidence>
<dbReference type="Proteomes" id="UP000008332">
    <property type="component" value="Chromosome"/>
</dbReference>
<comment type="similarity">
    <text evidence="3 12">Belongs to the ExbD/TolR family.</text>
</comment>
<evidence type="ECO:0000256" key="1">
    <source>
        <dbReference type="ARBA" id="ARBA00003540"/>
    </source>
</evidence>
<evidence type="ECO:0000256" key="13">
    <source>
        <dbReference type="SAM" id="Phobius"/>
    </source>
</evidence>
<evidence type="ECO:0000256" key="5">
    <source>
        <dbReference type="ARBA" id="ARBA00022448"/>
    </source>
</evidence>
<evidence type="ECO:0000256" key="2">
    <source>
        <dbReference type="ARBA" id="ARBA00004249"/>
    </source>
</evidence>
<evidence type="ECO:0000256" key="8">
    <source>
        <dbReference type="ARBA" id="ARBA00022692"/>
    </source>
</evidence>
<keyword evidence="10 13" id="KW-1133">Transmembrane helix</keyword>
<name>Q21Y88_ALBFT</name>
<dbReference type="GO" id="GO:0005886">
    <property type="term" value="C:plasma membrane"/>
    <property type="evidence" value="ECO:0007669"/>
    <property type="project" value="UniProtKB-SubCell"/>
</dbReference>
<evidence type="ECO:0000256" key="4">
    <source>
        <dbReference type="ARBA" id="ARBA00011471"/>
    </source>
</evidence>
<dbReference type="KEGG" id="rfr:Rfer_1533"/>
<keyword evidence="11 13" id="KW-0472">Membrane</keyword>
<dbReference type="RefSeq" id="WP_011463833.1">
    <property type="nucleotide sequence ID" value="NC_007908.1"/>
</dbReference>
<sequence>MAIDFDEASDPTELDVASGMNITPLIDVLLVLLVMLIITIPIQLHSVNMEMPAGAPLSMPTEPLVVKIEVNAQNQLLWNGQPVAGRVELDQRLQAAAQLSEQPEIHIRAHRSAKYDTVAAVLTAAQQMGLQKIGVVGLDEYAR</sequence>
<keyword evidence="7" id="KW-0997">Cell inner membrane</keyword>
<dbReference type="eggNOG" id="COG0848">
    <property type="taxonomic scope" value="Bacteria"/>
</dbReference>
<organism evidence="14 15">
    <name type="scientific">Albidiferax ferrireducens (strain ATCC BAA-621 / DSM 15236 / T118)</name>
    <name type="common">Rhodoferax ferrireducens</name>
    <dbReference type="NCBI Taxonomy" id="338969"/>
    <lineage>
        <taxon>Bacteria</taxon>
        <taxon>Pseudomonadati</taxon>
        <taxon>Pseudomonadota</taxon>
        <taxon>Betaproteobacteria</taxon>
        <taxon>Burkholderiales</taxon>
        <taxon>Comamonadaceae</taxon>
        <taxon>Rhodoferax</taxon>
    </lineage>
</organism>
<accession>Q21Y88</accession>
<gene>
    <name evidence="14" type="ordered locus">Rfer_1533</name>
</gene>
<dbReference type="Gene3D" id="3.30.420.270">
    <property type="match status" value="1"/>
</dbReference>
<feature type="transmembrane region" description="Helical" evidence="13">
    <location>
        <begin position="22"/>
        <end position="42"/>
    </location>
</feature>
<keyword evidence="8 12" id="KW-0812">Transmembrane</keyword>
<evidence type="ECO:0000256" key="12">
    <source>
        <dbReference type="RuleBase" id="RU003879"/>
    </source>
</evidence>
<keyword evidence="15" id="KW-1185">Reference proteome</keyword>
<dbReference type="HOGENOM" id="CLU_085305_1_1_4"/>
<proteinExistence type="inferred from homology"/>
<evidence type="ECO:0000256" key="11">
    <source>
        <dbReference type="ARBA" id="ARBA00023136"/>
    </source>
</evidence>
<keyword evidence="5 12" id="KW-0813">Transport</keyword>
<evidence type="ECO:0000256" key="6">
    <source>
        <dbReference type="ARBA" id="ARBA00022475"/>
    </source>
</evidence>
<dbReference type="InterPro" id="IPR003400">
    <property type="entry name" value="ExbD"/>
</dbReference>
<dbReference type="AlphaFoldDB" id="Q21Y88"/>
<protein>
    <submittedName>
        <fullName evidence="14">Biopolymer transport protein ExbD/TolR</fullName>
    </submittedName>
</protein>
<evidence type="ECO:0000256" key="9">
    <source>
        <dbReference type="ARBA" id="ARBA00022927"/>
    </source>
</evidence>
<evidence type="ECO:0000256" key="3">
    <source>
        <dbReference type="ARBA" id="ARBA00005811"/>
    </source>
</evidence>
<comment type="subunit">
    <text evidence="4">The accessory proteins ExbB and ExbD seem to form a complex with TonB.</text>
</comment>
<keyword evidence="9 12" id="KW-0653">Protein transport</keyword>
<comment type="function">
    <text evidence="1">Involved in the TonB-dependent energy-dependent transport of various receptor-bound substrates.</text>
</comment>